<evidence type="ECO:0000256" key="1">
    <source>
        <dbReference type="ARBA" id="ARBA00007120"/>
    </source>
</evidence>
<organism evidence="2 3">
    <name type="scientific">Bifidobacterium choloepi</name>
    <dbReference type="NCBI Taxonomy" id="2614131"/>
    <lineage>
        <taxon>Bacteria</taxon>
        <taxon>Bacillati</taxon>
        <taxon>Actinomycetota</taxon>
        <taxon>Actinomycetes</taxon>
        <taxon>Bifidobacteriales</taxon>
        <taxon>Bifidobacteriaceae</taxon>
        <taxon>Bifidobacterium</taxon>
    </lineage>
</organism>
<sequence length="184" mass="20817">MIISTDFTVIPDEYAKQAPQQDRVDGEPAISFPFYLDRLRPDVHYLHWQFLDPDSIPVCGFEWIHWTVANLPVDALMFDPNDSHALSIPADFSRKLPAMIPEAVQGRNSSASPLLGRPQEPALTMRYNGPVPPDKDHRYFLEVWGTSKPLAGLEQGFWMNEMIRAFASCNDVRDEGAIFLTGRA</sequence>
<keyword evidence="3" id="KW-1185">Reference proteome</keyword>
<dbReference type="EMBL" id="VYSG01000001">
    <property type="protein sequence ID" value="NEG69817.1"/>
    <property type="molecule type" value="Genomic_DNA"/>
</dbReference>
<reference evidence="2 3" key="1">
    <citation type="submission" date="2019-09" db="EMBL/GenBank/DDBJ databases">
        <title>Phylogenetic characterization of a novel taxon of the genus Bifidobacterium: Bifidobacterium choloepi sp. nov.</title>
        <authorList>
            <person name="Modesto M."/>
            <person name="Satti M."/>
        </authorList>
    </citation>
    <scope>NUCLEOTIDE SEQUENCE [LARGE SCALE GENOMIC DNA]</scope>
    <source>
        <strain evidence="2 3">BRDM6</strain>
    </source>
</reference>
<dbReference type="NCBIfam" id="TIGR00481">
    <property type="entry name" value="YbhB/YbcL family Raf kinase inhibitor-like protein"/>
    <property type="match status" value="1"/>
</dbReference>
<comment type="caution">
    <text evidence="2">The sequence shown here is derived from an EMBL/GenBank/DDBJ whole genome shotgun (WGS) entry which is preliminary data.</text>
</comment>
<dbReference type="CDD" id="cd00865">
    <property type="entry name" value="PEBP_bact_arch"/>
    <property type="match status" value="1"/>
</dbReference>
<dbReference type="RefSeq" id="WP_163227344.1">
    <property type="nucleotide sequence ID" value="NZ_VYSG01000001.1"/>
</dbReference>
<evidence type="ECO:0000313" key="3">
    <source>
        <dbReference type="Proteomes" id="UP000469292"/>
    </source>
</evidence>
<protein>
    <submittedName>
        <fullName evidence="2">YbhB/YbcL family Raf kinase inhibitor-like protein</fullName>
    </submittedName>
</protein>
<evidence type="ECO:0000313" key="2">
    <source>
        <dbReference type="EMBL" id="NEG69817.1"/>
    </source>
</evidence>
<proteinExistence type="inferred from homology"/>
<accession>A0A6I5MZX3</accession>
<dbReference type="SUPFAM" id="SSF49777">
    <property type="entry name" value="PEBP-like"/>
    <property type="match status" value="1"/>
</dbReference>
<dbReference type="InterPro" id="IPR036610">
    <property type="entry name" value="PEBP-like_sf"/>
</dbReference>
<name>A0A6I5MZX3_9BIFI</name>
<gene>
    <name evidence="2" type="ORF">F6S87_04205</name>
</gene>
<comment type="similarity">
    <text evidence="1">Belongs to the UPF0098 family.</text>
</comment>
<dbReference type="Pfam" id="PF01161">
    <property type="entry name" value="PBP"/>
    <property type="match status" value="1"/>
</dbReference>
<dbReference type="AlphaFoldDB" id="A0A6I5MZX3"/>
<dbReference type="InterPro" id="IPR005247">
    <property type="entry name" value="YbhB_YbcL/LppC-like"/>
</dbReference>
<dbReference type="InterPro" id="IPR008914">
    <property type="entry name" value="PEBP"/>
</dbReference>
<dbReference type="Gene3D" id="3.90.280.10">
    <property type="entry name" value="PEBP-like"/>
    <property type="match status" value="1"/>
</dbReference>
<dbReference type="Proteomes" id="UP000469292">
    <property type="component" value="Unassembled WGS sequence"/>
</dbReference>